<organism evidence="3 4">
    <name type="scientific">Nosema granulosis</name>
    <dbReference type="NCBI Taxonomy" id="83296"/>
    <lineage>
        <taxon>Eukaryota</taxon>
        <taxon>Fungi</taxon>
        <taxon>Fungi incertae sedis</taxon>
        <taxon>Microsporidia</taxon>
        <taxon>Nosematidae</taxon>
        <taxon>Nosema</taxon>
    </lineage>
</organism>
<evidence type="ECO:0000256" key="2">
    <source>
        <dbReference type="SAM" id="Phobius"/>
    </source>
</evidence>
<proteinExistence type="predicted"/>
<feature type="transmembrane region" description="Helical" evidence="2">
    <location>
        <begin position="362"/>
        <end position="380"/>
    </location>
</feature>
<reference evidence="3 4" key="1">
    <citation type="journal article" date="2020" name="Genome Biol. Evol.">
        <title>Comparative genomics of strictly vertically transmitted, feminizing microsporidia endosymbionts of amphipod crustaceans.</title>
        <authorList>
            <person name="Cormier A."/>
            <person name="Chebbi M.A."/>
            <person name="Giraud I."/>
            <person name="Wattier R."/>
            <person name="Teixeira M."/>
            <person name="Gilbert C."/>
            <person name="Rigaud T."/>
            <person name="Cordaux R."/>
        </authorList>
    </citation>
    <scope>NUCLEOTIDE SEQUENCE [LARGE SCALE GENOMIC DNA]</scope>
    <source>
        <strain evidence="3 4">Ou3-Ou53</strain>
    </source>
</reference>
<sequence length="383" mass="43665">MKAPIFPVFALKTVHNKVVIGGGGGNEHFGKKNGVILLDESTYEDLDYLETEDIVLGINVYTPGENELDLKEDDLDWDEHTNNINNDDDANTKNITKENDENGDLSSLSSNSSDPSNDNSDVYLSCRGTNNFYLLKLSGSKFNLIKKISKVVSCQFFINSLFLIINKELFCVLNVLKSPQKLDNLTKKKNLSDVETSKEEYIYSLFTKNDEILVEKNSPENWENFFIDGSKIHKVVKEGDLNTFVYKNKKYQYEKEIGDIFCHSGILIYYLRGADSQLYFIEDNEIHYKIPKITCMNVEGDFTSVGTGDGYGYLFKGYMKIGSRKLCEYAITGISYNGGYFYYSSYNGLVDRKLVVRPMRKLFSILGFAILILALIYAYMKTR</sequence>
<comment type="caution">
    <text evidence="3">The sequence shown here is derived from an EMBL/GenBank/DDBJ whole genome shotgun (WGS) entry which is preliminary data.</text>
</comment>
<protein>
    <submittedName>
        <fullName evidence="3">Uncharacterized protein</fullName>
    </submittedName>
</protein>
<feature type="compositionally biased region" description="Low complexity" evidence="1">
    <location>
        <begin position="104"/>
        <end position="119"/>
    </location>
</feature>
<dbReference type="Proteomes" id="UP000740883">
    <property type="component" value="Unassembled WGS sequence"/>
</dbReference>
<name>A0A9P6H0E6_9MICR</name>
<keyword evidence="4" id="KW-1185">Reference proteome</keyword>
<dbReference type="OrthoDB" id="2195960at2759"/>
<accession>A0A9P6H0E6</accession>
<keyword evidence="2" id="KW-0812">Transmembrane</keyword>
<dbReference type="EMBL" id="SBJO01000015">
    <property type="protein sequence ID" value="KAF9764600.1"/>
    <property type="molecule type" value="Genomic_DNA"/>
</dbReference>
<evidence type="ECO:0000313" key="4">
    <source>
        <dbReference type="Proteomes" id="UP000740883"/>
    </source>
</evidence>
<gene>
    <name evidence="3" type="ORF">NGRA_0429</name>
</gene>
<evidence type="ECO:0000313" key="3">
    <source>
        <dbReference type="EMBL" id="KAF9764600.1"/>
    </source>
</evidence>
<evidence type="ECO:0000256" key="1">
    <source>
        <dbReference type="SAM" id="MobiDB-lite"/>
    </source>
</evidence>
<dbReference type="AlphaFoldDB" id="A0A9P6H0E6"/>
<keyword evidence="2" id="KW-0472">Membrane</keyword>
<feature type="region of interest" description="Disordered" evidence="1">
    <location>
        <begin position="79"/>
        <end position="119"/>
    </location>
</feature>
<keyword evidence="2" id="KW-1133">Transmembrane helix</keyword>